<accession>A0A6J7AJ38</accession>
<dbReference type="AlphaFoldDB" id="A0A6J7AJ38"/>
<organism evidence="1">
    <name type="scientific">freshwater metagenome</name>
    <dbReference type="NCBI Taxonomy" id="449393"/>
    <lineage>
        <taxon>unclassified sequences</taxon>
        <taxon>metagenomes</taxon>
        <taxon>ecological metagenomes</taxon>
    </lineage>
</organism>
<protein>
    <submittedName>
        <fullName evidence="1">Unannotated protein</fullName>
    </submittedName>
</protein>
<reference evidence="1" key="1">
    <citation type="submission" date="2020-05" db="EMBL/GenBank/DDBJ databases">
        <authorList>
            <person name="Chiriac C."/>
            <person name="Salcher M."/>
            <person name="Ghai R."/>
            <person name="Kavagutti S V."/>
        </authorList>
    </citation>
    <scope>NUCLEOTIDE SEQUENCE</scope>
</reference>
<evidence type="ECO:0000313" key="1">
    <source>
        <dbReference type="EMBL" id="CAB4832560.1"/>
    </source>
</evidence>
<dbReference type="EMBL" id="CAFABK010000050">
    <property type="protein sequence ID" value="CAB4832560.1"/>
    <property type="molecule type" value="Genomic_DNA"/>
</dbReference>
<name>A0A6J7AJ38_9ZZZZ</name>
<gene>
    <name evidence="1" type="ORF">UFOPK3204_01113</name>
</gene>
<proteinExistence type="predicted"/>
<sequence>MSVTRARVNPVLTVGDLWPHLVNLTSSEVIAPETWQSLAPLVPALPGPVVLFERPVNDSRPGEWGFPLPRWQRVTALAIDHPHASHVTPLVRAWMDHPGLDALCDLQMHTWDIVDGRSATPCVFLRVDPRGDWKSMVRGYAAALRNQGPVTSDLTWSDVADRLEETAATTPIRDVSSIGIYLGRPNCPVRLTVHASLRPHSDHPAWAQVDEVVAAAKWNPERVIVAFAPGADPGDTWHVPLLVDRCPRPAAALAPLLAALVDRGLATTNDASVLAAFDVRCPLPLTLPTLDGVPATAILWVAPERIKVVVDSTSWRSAKFDFLARVIWRSMTGRVLVDH</sequence>